<sequence>MLKKYYIFQIDSGLNILRAQFVAVIKASRCESKSPVEPPYTSTYGAIFTGSGPDPTDAQIIYLINS</sequence>
<evidence type="ECO:0000313" key="2">
    <source>
        <dbReference type="Proteomes" id="UP000247152"/>
    </source>
</evidence>
<gene>
    <name evidence="1" type="ORF">DGG96_11640</name>
</gene>
<name>A0A317U3T5_9GAMM</name>
<dbReference type="AlphaFoldDB" id="A0A317U3T5"/>
<dbReference type="Proteomes" id="UP000247152">
    <property type="component" value="Unassembled WGS sequence"/>
</dbReference>
<evidence type="ECO:0000313" key="1">
    <source>
        <dbReference type="EMBL" id="PWY55426.1"/>
    </source>
</evidence>
<dbReference type="EMBL" id="QHJG01000018">
    <property type="protein sequence ID" value="PWY55426.1"/>
    <property type="molecule type" value="Genomic_DNA"/>
</dbReference>
<accession>A0A317U3T5</accession>
<comment type="caution">
    <text evidence="1">The sequence shown here is derived from an EMBL/GenBank/DDBJ whole genome shotgun (WGS) entry which is preliminary data.</text>
</comment>
<protein>
    <submittedName>
        <fullName evidence="1">Uncharacterized protein</fullName>
    </submittedName>
</protein>
<organism evidence="1 2">
    <name type="scientific">Legionella qingyii</name>
    <dbReference type="NCBI Taxonomy" id="2184757"/>
    <lineage>
        <taxon>Bacteria</taxon>
        <taxon>Pseudomonadati</taxon>
        <taxon>Pseudomonadota</taxon>
        <taxon>Gammaproteobacteria</taxon>
        <taxon>Legionellales</taxon>
        <taxon>Legionellaceae</taxon>
        <taxon>Legionella</taxon>
    </lineage>
</organism>
<reference evidence="1 2" key="1">
    <citation type="submission" date="2018-05" db="EMBL/GenBank/DDBJ databases">
        <title>Legionella qingyii sp.nov., whole genome shotgun sequence.</title>
        <authorList>
            <person name="Wu H."/>
            <person name="Zhu Q."/>
            <person name="Hu C."/>
        </authorList>
    </citation>
    <scope>NUCLEOTIDE SEQUENCE [LARGE SCALE GENOMIC DNA]</scope>
    <source>
        <strain evidence="1 2">HEB18</strain>
    </source>
</reference>
<proteinExistence type="predicted"/>